<dbReference type="GeneID" id="83176869"/>
<evidence type="ECO:0000313" key="2">
    <source>
        <dbReference type="Proteomes" id="UP001150904"/>
    </source>
</evidence>
<evidence type="ECO:0000313" key="1">
    <source>
        <dbReference type="EMBL" id="KAJ5216099.1"/>
    </source>
</evidence>
<sequence length="131" mass="14988">MEMYFMTLSMDVLHITPQSAGSIPFYIAEHDEPNTQVVIVDNHPDGPYFDTWSLFTKKPVLRSNDLPENTTFENPIAACWCRNMLCQGDWEVNSCENPELLNTFANRALNLYGLNDIRPQGTKNITLTFIN</sequence>
<dbReference type="EMBL" id="JAPQKR010000005">
    <property type="protein sequence ID" value="KAJ5216099.1"/>
    <property type="molecule type" value="Genomic_DNA"/>
</dbReference>
<protein>
    <submittedName>
        <fullName evidence="1">Uncharacterized protein</fullName>
    </submittedName>
</protein>
<reference evidence="1" key="2">
    <citation type="journal article" date="2023" name="IMA Fungus">
        <title>Comparative genomic study of the Penicillium genus elucidates a diverse pangenome and 15 lateral gene transfer events.</title>
        <authorList>
            <person name="Petersen C."/>
            <person name="Sorensen T."/>
            <person name="Nielsen M.R."/>
            <person name="Sondergaard T.E."/>
            <person name="Sorensen J.L."/>
            <person name="Fitzpatrick D.A."/>
            <person name="Frisvad J.C."/>
            <person name="Nielsen K.L."/>
        </authorList>
    </citation>
    <scope>NUCLEOTIDE SEQUENCE</scope>
    <source>
        <strain evidence="1">IBT 15544</strain>
    </source>
</reference>
<comment type="caution">
    <text evidence="1">The sequence shown here is derived from an EMBL/GenBank/DDBJ whole genome shotgun (WGS) entry which is preliminary data.</text>
</comment>
<name>A0A9W9NBY0_9EURO</name>
<proteinExistence type="predicted"/>
<keyword evidence="2" id="KW-1185">Reference proteome</keyword>
<dbReference type="Proteomes" id="UP001150904">
    <property type="component" value="Unassembled WGS sequence"/>
</dbReference>
<reference evidence="1" key="1">
    <citation type="submission" date="2022-12" db="EMBL/GenBank/DDBJ databases">
        <authorList>
            <person name="Petersen C."/>
        </authorList>
    </citation>
    <scope>NUCLEOTIDE SEQUENCE</scope>
    <source>
        <strain evidence="1">IBT 15544</strain>
    </source>
</reference>
<dbReference type="AlphaFoldDB" id="A0A9W9NBY0"/>
<gene>
    <name evidence="1" type="ORF">N7498_002506</name>
</gene>
<accession>A0A9W9NBY0</accession>
<organism evidence="1 2">
    <name type="scientific">Penicillium cinerascens</name>
    <dbReference type="NCBI Taxonomy" id="70096"/>
    <lineage>
        <taxon>Eukaryota</taxon>
        <taxon>Fungi</taxon>
        <taxon>Dikarya</taxon>
        <taxon>Ascomycota</taxon>
        <taxon>Pezizomycotina</taxon>
        <taxon>Eurotiomycetes</taxon>
        <taxon>Eurotiomycetidae</taxon>
        <taxon>Eurotiales</taxon>
        <taxon>Aspergillaceae</taxon>
        <taxon>Penicillium</taxon>
    </lineage>
</organism>
<dbReference type="RefSeq" id="XP_058311912.1">
    <property type="nucleotide sequence ID" value="XM_058449568.1"/>
</dbReference>
<dbReference type="OrthoDB" id="529273at2759"/>